<comment type="caution">
    <text evidence="7">The sequence shown here is derived from an EMBL/GenBank/DDBJ whole genome shotgun (WGS) entry which is preliminary data.</text>
</comment>
<evidence type="ECO:0000256" key="1">
    <source>
        <dbReference type="ARBA" id="ARBA00004236"/>
    </source>
</evidence>
<gene>
    <name evidence="7" type="ORF">HPE63_04445</name>
</gene>
<keyword evidence="4 6" id="KW-1133">Transmembrane helix</keyword>
<sequence length="122" mass="13836">MMYLIISLVADQIGEGYVILLTGLLIVFCALLILSVFFKYGLPVMLFVYKIITKGKDKKITDIKISADKEFTGEIAAVISTAIYLHLQEKHDEESAILTIKQAIKQYSPWSSKIYGTHHRRL</sequence>
<evidence type="ECO:0000313" key="7">
    <source>
        <dbReference type="EMBL" id="MBD0849910.1"/>
    </source>
</evidence>
<dbReference type="Proteomes" id="UP000598350">
    <property type="component" value="Unassembled WGS sequence"/>
</dbReference>
<name>A0ABR7V8A0_9FLAO</name>
<keyword evidence="2" id="KW-1003">Cell membrane</keyword>
<reference evidence="7 8" key="1">
    <citation type="submission" date="2020-05" db="EMBL/GenBank/DDBJ databases">
        <title>The draft genome sequence of Maribacter arenosus CAU 1321.</title>
        <authorList>
            <person name="Mu L."/>
        </authorList>
    </citation>
    <scope>NUCLEOTIDE SEQUENCE [LARGE SCALE GENOMIC DNA]</scope>
    <source>
        <strain evidence="7 8">CAU 1321</strain>
    </source>
</reference>
<evidence type="ECO:0000313" key="8">
    <source>
        <dbReference type="Proteomes" id="UP000598350"/>
    </source>
</evidence>
<dbReference type="InterPro" id="IPR005899">
    <property type="entry name" value="Na_pump_deCOase"/>
</dbReference>
<dbReference type="EMBL" id="JABTCG010000001">
    <property type="protein sequence ID" value="MBD0849910.1"/>
    <property type="molecule type" value="Genomic_DNA"/>
</dbReference>
<keyword evidence="5 6" id="KW-0472">Membrane</keyword>
<keyword evidence="3 6" id="KW-0812">Transmembrane</keyword>
<evidence type="ECO:0000256" key="4">
    <source>
        <dbReference type="ARBA" id="ARBA00022989"/>
    </source>
</evidence>
<evidence type="ECO:0000256" key="5">
    <source>
        <dbReference type="ARBA" id="ARBA00023136"/>
    </source>
</evidence>
<keyword evidence="8" id="KW-1185">Reference proteome</keyword>
<evidence type="ECO:0000256" key="6">
    <source>
        <dbReference type="SAM" id="Phobius"/>
    </source>
</evidence>
<evidence type="ECO:0000256" key="2">
    <source>
        <dbReference type="ARBA" id="ARBA00022475"/>
    </source>
</evidence>
<organism evidence="7 8">
    <name type="scientific">Maribacter arenosus</name>
    <dbReference type="NCBI Taxonomy" id="1854708"/>
    <lineage>
        <taxon>Bacteria</taxon>
        <taxon>Pseudomonadati</taxon>
        <taxon>Bacteroidota</taxon>
        <taxon>Flavobacteriia</taxon>
        <taxon>Flavobacteriales</taxon>
        <taxon>Flavobacteriaceae</taxon>
        <taxon>Maribacter</taxon>
    </lineage>
</organism>
<protein>
    <submittedName>
        <fullName evidence="7">OadG family protein</fullName>
    </submittedName>
</protein>
<dbReference type="Pfam" id="PF04277">
    <property type="entry name" value="OAD_gamma"/>
    <property type="match status" value="1"/>
</dbReference>
<evidence type="ECO:0000256" key="3">
    <source>
        <dbReference type="ARBA" id="ARBA00022692"/>
    </source>
</evidence>
<proteinExistence type="predicted"/>
<comment type="subcellular location">
    <subcellularLocation>
        <location evidence="1">Cell membrane</location>
    </subcellularLocation>
</comment>
<feature type="transmembrane region" description="Helical" evidence="6">
    <location>
        <begin position="16"/>
        <end position="49"/>
    </location>
</feature>
<accession>A0ABR7V8A0</accession>
<dbReference type="RefSeq" id="WP_188313008.1">
    <property type="nucleotide sequence ID" value="NZ_JABTCG010000001.1"/>
</dbReference>